<dbReference type="RefSeq" id="WP_274689525.1">
    <property type="nucleotide sequence ID" value="NZ_JAPMOU010000017.1"/>
</dbReference>
<feature type="domain" description="DUF4124" evidence="3">
    <location>
        <begin position="10"/>
        <end position="58"/>
    </location>
</feature>
<proteinExistence type="predicted"/>
<feature type="chain" id="PRO_5045289204" evidence="2">
    <location>
        <begin position="20"/>
        <end position="148"/>
    </location>
</feature>
<keyword evidence="5" id="KW-1185">Reference proteome</keyword>
<dbReference type="EMBL" id="JAPMOU010000017">
    <property type="protein sequence ID" value="MDE1463183.1"/>
    <property type="molecule type" value="Genomic_DNA"/>
</dbReference>
<protein>
    <submittedName>
        <fullName evidence="4">DUF4124 domain-containing protein</fullName>
    </submittedName>
</protein>
<feature type="region of interest" description="Disordered" evidence="1">
    <location>
        <begin position="34"/>
        <end position="81"/>
    </location>
</feature>
<accession>A0ABT5UCL8</accession>
<gene>
    <name evidence="4" type="ORF">ORQ98_14540</name>
</gene>
<feature type="compositionally biased region" description="Basic and acidic residues" evidence="1">
    <location>
        <begin position="55"/>
        <end position="81"/>
    </location>
</feature>
<feature type="signal peptide" evidence="2">
    <location>
        <begin position="1"/>
        <end position="19"/>
    </location>
</feature>
<keyword evidence="2" id="KW-0732">Signal</keyword>
<dbReference type="Proteomes" id="UP001528823">
    <property type="component" value="Unassembled WGS sequence"/>
</dbReference>
<dbReference type="Pfam" id="PF13511">
    <property type="entry name" value="DUF4124"/>
    <property type="match status" value="1"/>
</dbReference>
<reference evidence="4 5" key="1">
    <citation type="submission" date="2022-11" db="EMBL/GenBank/DDBJ databases">
        <title>Spartinivicinus poritis sp. nov., isolated from scleractinian coral Porites lutea.</title>
        <authorList>
            <person name="Zhang G."/>
            <person name="Cai L."/>
            <person name="Wei Q."/>
        </authorList>
    </citation>
    <scope>NUCLEOTIDE SEQUENCE [LARGE SCALE GENOMIC DNA]</scope>
    <source>
        <strain evidence="4 5">A2-2</strain>
    </source>
</reference>
<evidence type="ECO:0000259" key="3">
    <source>
        <dbReference type="Pfam" id="PF13511"/>
    </source>
</evidence>
<name>A0ABT5UCL8_9GAMM</name>
<comment type="caution">
    <text evidence="4">The sequence shown here is derived from an EMBL/GenBank/DDBJ whole genome shotgun (WGS) entry which is preliminary data.</text>
</comment>
<dbReference type="InterPro" id="IPR025392">
    <property type="entry name" value="DUF4124"/>
</dbReference>
<organism evidence="4 5">
    <name type="scientific">Spartinivicinus poritis</name>
    <dbReference type="NCBI Taxonomy" id="2994640"/>
    <lineage>
        <taxon>Bacteria</taxon>
        <taxon>Pseudomonadati</taxon>
        <taxon>Pseudomonadota</taxon>
        <taxon>Gammaproteobacteria</taxon>
        <taxon>Oceanospirillales</taxon>
        <taxon>Zooshikellaceae</taxon>
        <taxon>Spartinivicinus</taxon>
    </lineage>
</organism>
<evidence type="ECO:0000256" key="2">
    <source>
        <dbReference type="SAM" id="SignalP"/>
    </source>
</evidence>
<sequence>MKKLLLLTSLILISTSLTAGKFYKWVDENGVTHYSTEPPKQGQGEVVNTRAQKPSSKEAGEKQLKTIKDSEEAKKKEQTEKEAFEKDLAKAKKEKDENCKQAKQNKIQLTIKNRVRMTMEDGSVKILSQEEKEEQLKRADEAIKEWCN</sequence>
<evidence type="ECO:0000313" key="4">
    <source>
        <dbReference type="EMBL" id="MDE1463183.1"/>
    </source>
</evidence>
<evidence type="ECO:0000313" key="5">
    <source>
        <dbReference type="Proteomes" id="UP001528823"/>
    </source>
</evidence>
<evidence type="ECO:0000256" key="1">
    <source>
        <dbReference type="SAM" id="MobiDB-lite"/>
    </source>
</evidence>